<sequence length="190" mass="21563">MRAQNDTHPLIAALVHHYDELVRHAGRVFQGRSAHQARDMAREAVHEVCLQLLRQDAPTGTVRIPLAFLRTLSRRRAIDCLRGEVLRQSLNGSLDLHPECLELTACANQEPEHRYYARQQFELLVQAIESLPPRCRDVFVLCNIHQWPQRQIADHLGISLKTVEKHLRTGIACCRFALADVLNEAGVVTA</sequence>
<evidence type="ECO:0000313" key="6">
    <source>
        <dbReference type="Proteomes" id="UP000245212"/>
    </source>
</evidence>
<keyword evidence="6" id="KW-1185">Reference proteome</keyword>
<dbReference type="EMBL" id="QETA01000005">
    <property type="protein sequence ID" value="PWF22077.1"/>
    <property type="molecule type" value="Genomic_DNA"/>
</dbReference>
<comment type="caution">
    <text evidence="5">The sequence shown here is derived from an EMBL/GenBank/DDBJ whole genome shotgun (WGS) entry which is preliminary data.</text>
</comment>
<dbReference type="InterPro" id="IPR014284">
    <property type="entry name" value="RNA_pol_sigma-70_dom"/>
</dbReference>
<evidence type="ECO:0000256" key="1">
    <source>
        <dbReference type="ARBA" id="ARBA00023015"/>
    </source>
</evidence>
<name>A0A2V1JXL2_9BURK</name>
<gene>
    <name evidence="5" type="ORF">DD235_11875</name>
</gene>
<accession>A0A2V1JXL2</accession>
<evidence type="ECO:0000313" key="5">
    <source>
        <dbReference type="EMBL" id="PWF22077.1"/>
    </source>
</evidence>
<proteinExistence type="predicted"/>
<evidence type="ECO:0000256" key="2">
    <source>
        <dbReference type="ARBA" id="ARBA00023082"/>
    </source>
</evidence>
<dbReference type="InterPro" id="IPR013249">
    <property type="entry name" value="RNA_pol_sigma70_r4_t2"/>
</dbReference>
<dbReference type="Pfam" id="PF08281">
    <property type="entry name" value="Sigma70_r4_2"/>
    <property type="match status" value="1"/>
</dbReference>
<evidence type="ECO:0000259" key="4">
    <source>
        <dbReference type="Pfam" id="PF08281"/>
    </source>
</evidence>
<protein>
    <submittedName>
        <fullName evidence="5">RNA polymerase subunit sigma-70</fullName>
    </submittedName>
</protein>
<dbReference type="PANTHER" id="PTHR43133">
    <property type="entry name" value="RNA POLYMERASE ECF-TYPE SIGMA FACTO"/>
    <property type="match status" value="1"/>
</dbReference>
<feature type="domain" description="RNA polymerase sigma factor 70 region 4 type 2" evidence="4">
    <location>
        <begin position="122"/>
        <end position="172"/>
    </location>
</feature>
<dbReference type="AlphaFoldDB" id="A0A2V1JXL2"/>
<dbReference type="GO" id="GO:0016987">
    <property type="term" value="F:sigma factor activity"/>
    <property type="evidence" value="ECO:0007669"/>
    <property type="project" value="UniProtKB-KW"/>
</dbReference>
<dbReference type="GO" id="GO:0006352">
    <property type="term" value="P:DNA-templated transcription initiation"/>
    <property type="evidence" value="ECO:0007669"/>
    <property type="project" value="InterPro"/>
</dbReference>
<dbReference type="PANTHER" id="PTHR43133:SF63">
    <property type="entry name" value="RNA POLYMERASE SIGMA FACTOR FECI-RELATED"/>
    <property type="match status" value="1"/>
</dbReference>
<evidence type="ECO:0000256" key="3">
    <source>
        <dbReference type="ARBA" id="ARBA00023163"/>
    </source>
</evidence>
<keyword evidence="1" id="KW-0805">Transcription regulation</keyword>
<dbReference type="InterPro" id="IPR013324">
    <property type="entry name" value="RNA_pol_sigma_r3/r4-like"/>
</dbReference>
<dbReference type="NCBIfam" id="TIGR02937">
    <property type="entry name" value="sigma70-ECF"/>
    <property type="match status" value="1"/>
</dbReference>
<dbReference type="InterPro" id="IPR036388">
    <property type="entry name" value="WH-like_DNA-bd_sf"/>
</dbReference>
<reference evidence="6" key="1">
    <citation type="submission" date="2018-05" db="EMBL/GenBank/DDBJ databases">
        <authorList>
            <person name="Li Y."/>
        </authorList>
    </citation>
    <scope>NUCLEOTIDE SEQUENCE [LARGE SCALE GENOMIC DNA]</scope>
    <source>
        <strain evidence="6">3d-2-2</strain>
    </source>
</reference>
<organism evidence="5 6">
    <name type="scientific">Corticimicrobacter populi</name>
    <dbReference type="NCBI Taxonomy" id="2175229"/>
    <lineage>
        <taxon>Bacteria</taxon>
        <taxon>Pseudomonadati</taxon>
        <taxon>Pseudomonadota</taxon>
        <taxon>Betaproteobacteria</taxon>
        <taxon>Burkholderiales</taxon>
        <taxon>Alcaligenaceae</taxon>
        <taxon>Corticimicrobacter</taxon>
    </lineage>
</organism>
<keyword evidence="2" id="KW-0731">Sigma factor</keyword>
<dbReference type="RefSeq" id="WP_109062317.1">
    <property type="nucleotide sequence ID" value="NZ_QETA01000005.1"/>
</dbReference>
<dbReference type="GO" id="GO:0003677">
    <property type="term" value="F:DNA binding"/>
    <property type="evidence" value="ECO:0007669"/>
    <property type="project" value="InterPro"/>
</dbReference>
<keyword evidence="3" id="KW-0804">Transcription</keyword>
<dbReference type="Gene3D" id="1.10.10.10">
    <property type="entry name" value="Winged helix-like DNA-binding domain superfamily/Winged helix DNA-binding domain"/>
    <property type="match status" value="1"/>
</dbReference>
<dbReference type="Proteomes" id="UP000245212">
    <property type="component" value="Unassembled WGS sequence"/>
</dbReference>
<dbReference type="SUPFAM" id="SSF88659">
    <property type="entry name" value="Sigma3 and sigma4 domains of RNA polymerase sigma factors"/>
    <property type="match status" value="1"/>
</dbReference>
<dbReference type="InterPro" id="IPR039425">
    <property type="entry name" value="RNA_pol_sigma-70-like"/>
</dbReference>